<dbReference type="PANTHER" id="PTHR34585:SF22">
    <property type="entry name" value="HELIX-TURN-HELIX DOMAIN-CONTAINING PROTEIN"/>
    <property type="match status" value="1"/>
</dbReference>
<dbReference type="Pfam" id="PF12728">
    <property type="entry name" value="HTH_17"/>
    <property type="match status" value="1"/>
</dbReference>
<name>K2QK28_9FLAO</name>
<gene>
    <name evidence="2" type="ORF">I215_09426</name>
</gene>
<dbReference type="eggNOG" id="ENOG5032YCE">
    <property type="taxonomic scope" value="Bacteria"/>
</dbReference>
<dbReference type="OrthoDB" id="1524679at2"/>
<evidence type="ECO:0000313" key="2">
    <source>
        <dbReference type="EMBL" id="EKF55072.1"/>
    </source>
</evidence>
<dbReference type="Proteomes" id="UP000007364">
    <property type="component" value="Unassembled WGS sequence"/>
</dbReference>
<dbReference type="PANTHER" id="PTHR34585">
    <property type="match status" value="1"/>
</dbReference>
<organism evidence="2 3">
    <name type="scientific">Galbibacter marinus</name>
    <dbReference type="NCBI Taxonomy" id="555500"/>
    <lineage>
        <taxon>Bacteria</taxon>
        <taxon>Pseudomonadati</taxon>
        <taxon>Bacteroidota</taxon>
        <taxon>Flavobacteriia</taxon>
        <taxon>Flavobacteriales</taxon>
        <taxon>Flavobacteriaceae</taxon>
        <taxon>Galbibacter</taxon>
    </lineage>
</organism>
<accession>K2QK28</accession>
<protein>
    <recommendedName>
        <fullName evidence="1">Helix-turn-helix domain-containing protein</fullName>
    </recommendedName>
</protein>
<comment type="caution">
    <text evidence="2">The sequence shown here is derived from an EMBL/GenBank/DDBJ whole genome shotgun (WGS) entry which is preliminary data.</text>
</comment>
<dbReference type="PATRIC" id="fig|555500.3.peg.1950"/>
<proteinExistence type="predicted"/>
<reference evidence="2 3" key="1">
    <citation type="journal article" date="2012" name="J. Bacteriol.">
        <title>Genome Sequence of Galbibacter marinum Type Strain ck-I2-15.</title>
        <authorList>
            <person name="Lai Q."/>
            <person name="Li C."/>
            <person name="Shao Z."/>
        </authorList>
    </citation>
    <scope>NUCLEOTIDE SEQUENCE [LARGE SCALE GENOMIC DNA]</scope>
    <source>
        <strain evidence="3">ck-I2-15</strain>
    </source>
</reference>
<dbReference type="InterPro" id="IPR009061">
    <property type="entry name" value="DNA-bd_dom_put_sf"/>
</dbReference>
<evidence type="ECO:0000313" key="3">
    <source>
        <dbReference type="Proteomes" id="UP000007364"/>
    </source>
</evidence>
<evidence type="ECO:0000259" key="1">
    <source>
        <dbReference type="Pfam" id="PF12728"/>
    </source>
</evidence>
<dbReference type="InterPro" id="IPR041657">
    <property type="entry name" value="HTH_17"/>
</dbReference>
<dbReference type="AlphaFoldDB" id="K2QK28"/>
<dbReference type="EMBL" id="AMSG01000011">
    <property type="protein sequence ID" value="EKF55072.1"/>
    <property type="molecule type" value="Genomic_DNA"/>
</dbReference>
<keyword evidence="3" id="KW-1185">Reference proteome</keyword>
<dbReference type="RefSeq" id="WP_008991733.1">
    <property type="nucleotide sequence ID" value="NZ_AMSG01000011.1"/>
</dbReference>
<dbReference type="STRING" id="555500.I215_09426"/>
<sequence>MGKTNDPDDLQDFKEEMIKEIKKIVSTQTTSEFKRYLKSTEVMSLLQVSSGTLQNLRKNGTLPYTKIGGMIYYDIVDIQNVMDENRVDQRSDP</sequence>
<dbReference type="SUPFAM" id="SSF46955">
    <property type="entry name" value="Putative DNA-binding domain"/>
    <property type="match status" value="1"/>
</dbReference>
<feature type="domain" description="Helix-turn-helix" evidence="1">
    <location>
        <begin position="36"/>
        <end position="85"/>
    </location>
</feature>